<gene>
    <name evidence="4" type="ORF">EKH79_08110</name>
</gene>
<comment type="caution">
    <text evidence="4">The sequence shown here is derived from an EMBL/GenBank/DDBJ whole genome shotgun (WGS) entry which is preliminary data.</text>
</comment>
<keyword evidence="1" id="KW-0378">Hydrolase</keyword>
<dbReference type="OrthoDB" id="192696at2"/>
<evidence type="ECO:0008006" key="6">
    <source>
        <dbReference type="Google" id="ProtNLM"/>
    </source>
</evidence>
<dbReference type="Proteomes" id="UP000267077">
    <property type="component" value="Unassembled WGS sequence"/>
</dbReference>
<dbReference type="Pfam" id="PF03403">
    <property type="entry name" value="PAF-AH_p_II"/>
    <property type="match status" value="1"/>
</dbReference>
<keyword evidence="2" id="KW-0442">Lipid degradation</keyword>
<keyword evidence="3" id="KW-0443">Lipid metabolism</keyword>
<evidence type="ECO:0000256" key="2">
    <source>
        <dbReference type="ARBA" id="ARBA00022963"/>
    </source>
</evidence>
<dbReference type="InterPro" id="IPR029058">
    <property type="entry name" value="AB_hydrolase_fold"/>
</dbReference>
<dbReference type="AlphaFoldDB" id="A0A432LSV4"/>
<dbReference type="GO" id="GO:0016042">
    <property type="term" value="P:lipid catabolic process"/>
    <property type="evidence" value="ECO:0007669"/>
    <property type="project" value="UniProtKB-KW"/>
</dbReference>
<reference evidence="4 5" key="1">
    <citation type="submission" date="2018-12" db="EMBL/GenBank/DDBJ databases">
        <title>Dyella dinghuensis sp. nov. DHOA06 and Dyella choica sp. nov. 4M-K27, isolated from forest soil.</title>
        <authorList>
            <person name="Qiu L.-H."/>
            <person name="Gao Z.-H."/>
        </authorList>
    </citation>
    <scope>NUCLEOTIDE SEQUENCE [LARGE SCALE GENOMIC DNA]</scope>
    <source>
        <strain evidence="4 5">DHOA06</strain>
    </source>
</reference>
<evidence type="ECO:0000313" key="5">
    <source>
        <dbReference type="Proteomes" id="UP000267077"/>
    </source>
</evidence>
<accession>A0A432LSV4</accession>
<evidence type="ECO:0000313" key="4">
    <source>
        <dbReference type="EMBL" id="RUL64017.1"/>
    </source>
</evidence>
<name>A0A432LSV4_9GAMM</name>
<evidence type="ECO:0000256" key="3">
    <source>
        <dbReference type="ARBA" id="ARBA00023098"/>
    </source>
</evidence>
<dbReference type="PIRSF" id="PIRSF031982">
    <property type="entry name" value="UCP031982_abhydr"/>
    <property type="match status" value="1"/>
</dbReference>
<dbReference type="PANTHER" id="PTHR10272">
    <property type="entry name" value="PLATELET-ACTIVATING FACTOR ACETYLHYDROLASE"/>
    <property type="match status" value="1"/>
</dbReference>
<dbReference type="InterPro" id="IPR016986">
    <property type="entry name" value="UCP031982_abhydr"/>
</dbReference>
<dbReference type="SUPFAM" id="SSF53474">
    <property type="entry name" value="alpha/beta-Hydrolases"/>
    <property type="match status" value="1"/>
</dbReference>
<dbReference type="GO" id="GO:0003847">
    <property type="term" value="F:1-alkyl-2-acetylglycerophosphocholine esterase activity"/>
    <property type="evidence" value="ECO:0007669"/>
    <property type="project" value="TreeGrafter"/>
</dbReference>
<protein>
    <recommendedName>
        <fullName evidence="6">Dienelactone hydrolase</fullName>
    </recommendedName>
</protein>
<sequence>MTFARSRLAHAWRWLALTLLFAPAMLLAQTVTGVGFHHITINDPVNGGTMPGLVFYPTSHAPDETAIGPYHVAATVDAPAIPGAKPLVVISHGNGGSDLGHHELATYLASHGFIVATLEHPKDNFHDVSGVGYAPVLVGRPIQVKATITMLLNDPHWKMLIDTNRIGVAGFSAGGYTSLMIVGAVPQFRRFIDFCHRYPNDKDVCGEANKLTAEAQSHGQTLEQMMDGVQSQLTHWGDTADPRVKAAFVMAPLSLVFDDAGIEKIDRPVFLYYGQNDHVLRPSANAEHIRPLMKTLVAVKMVPLADHWVFLDPCSPELAKDAKEICSDPPGVDRVKVHQQIQADALAFFRKTLDVQTQ</sequence>
<evidence type="ECO:0000256" key="1">
    <source>
        <dbReference type="ARBA" id="ARBA00022801"/>
    </source>
</evidence>
<dbReference type="Gene3D" id="3.40.50.1820">
    <property type="entry name" value="alpha/beta hydrolase"/>
    <property type="match status" value="1"/>
</dbReference>
<dbReference type="PANTHER" id="PTHR10272:SF0">
    <property type="entry name" value="PLATELET-ACTIVATING FACTOR ACETYLHYDROLASE"/>
    <property type="match status" value="1"/>
</dbReference>
<keyword evidence="5" id="KW-1185">Reference proteome</keyword>
<dbReference type="RefSeq" id="WP_126673298.1">
    <property type="nucleotide sequence ID" value="NZ_RYZR01000005.1"/>
</dbReference>
<dbReference type="EMBL" id="RYZR01000005">
    <property type="protein sequence ID" value="RUL64017.1"/>
    <property type="molecule type" value="Genomic_DNA"/>
</dbReference>
<organism evidence="4 5">
    <name type="scientific">Dyella dinghuensis</name>
    <dbReference type="NCBI Taxonomy" id="1920169"/>
    <lineage>
        <taxon>Bacteria</taxon>
        <taxon>Pseudomonadati</taxon>
        <taxon>Pseudomonadota</taxon>
        <taxon>Gammaproteobacteria</taxon>
        <taxon>Lysobacterales</taxon>
        <taxon>Rhodanobacteraceae</taxon>
        <taxon>Dyella</taxon>
    </lineage>
</organism>
<proteinExistence type="predicted"/>